<feature type="transmembrane region" description="Helical" evidence="1">
    <location>
        <begin position="101"/>
        <end position="116"/>
    </location>
</feature>
<protein>
    <submittedName>
        <fullName evidence="2">Putative Holin-X, holin superfamily III</fullName>
    </submittedName>
</protein>
<evidence type="ECO:0000256" key="1">
    <source>
        <dbReference type="SAM" id="Phobius"/>
    </source>
</evidence>
<name>A0A1R0FAZ1_9HYPH</name>
<dbReference type="Pfam" id="PF07332">
    <property type="entry name" value="Phage_holin_3_6"/>
    <property type="match status" value="1"/>
</dbReference>
<dbReference type="RefSeq" id="WP_075869298.1">
    <property type="nucleotide sequence ID" value="NZ_CAMLKB010000001.1"/>
</dbReference>
<keyword evidence="1" id="KW-1133">Transmembrane helix</keyword>
<proteinExistence type="predicted"/>
<dbReference type="Proteomes" id="UP000187344">
    <property type="component" value="Unassembled WGS sequence"/>
</dbReference>
<feature type="transmembrane region" description="Helical" evidence="1">
    <location>
        <begin position="28"/>
        <end position="53"/>
    </location>
</feature>
<dbReference type="InterPro" id="IPR009937">
    <property type="entry name" value="Phage_holin_3_6"/>
</dbReference>
<dbReference type="EMBL" id="LXYT01000001">
    <property type="protein sequence ID" value="OLY44135.1"/>
    <property type="molecule type" value="Genomic_DNA"/>
</dbReference>
<dbReference type="AlphaFoldDB" id="A0A1R0FAZ1"/>
<comment type="caution">
    <text evidence="2">The sequence shown here is derived from an EMBL/GenBank/DDBJ whole genome shotgun (WGS) entry which is preliminary data.</text>
</comment>
<feature type="transmembrane region" description="Helical" evidence="1">
    <location>
        <begin position="122"/>
        <end position="138"/>
    </location>
</feature>
<keyword evidence="1" id="KW-0812">Transmembrane</keyword>
<dbReference type="OrthoDB" id="7926304at2"/>
<gene>
    <name evidence="2" type="ORF">PEB0149_016010</name>
</gene>
<evidence type="ECO:0000313" key="2">
    <source>
        <dbReference type="EMBL" id="OLY44135.1"/>
    </source>
</evidence>
<keyword evidence="3" id="KW-1185">Reference proteome</keyword>
<organism evidence="2 3">
    <name type="scientific">Bartonella apis</name>
    <dbReference type="NCBI Taxonomy" id="1686310"/>
    <lineage>
        <taxon>Bacteria</taxon>
        <taxon>Pseudomonadati</taxon>
        <taxon>Pseudomonadota</taxon>
        <taxon>Alphaproteobacteria</taxon>
        <taxon>Hyphomicrobiales</taxon>
        <taxon>Bartonellaceae</taxon>
        <taxon>Bartonella</taxon>
    </lineage>
</organism>
<reference evidence="2 3" key="1">
    <citation type="submission" date="2016-12" db="EMBL/GenBank/DDBJ databases">
        <title>Comparative genomics of Bartonella apis.</title>
        <authorList>
            <person name="Engel P."/>
        </authorList>
    </citation>
    <scope>NUCLEOTIDE SEQUENCE [LARGE SCALE GENOMIC DNA]</scope>
    <source>
        <strain evidence="2 3">PEB0149</strain>
    </source>
</reference>
<evidence type="ECO:0000313" key="3">
    <source>
        <dbReference type="Proteomes" id="UP000187344"/>
    </source>
</evidence>
<dbReference type="GeneID" id="92991239"/>
<sequence>MLRLIAPLIGGLANGSVKTAVKSTRNQAICYFLIGLSLFFAVTFLCVIAFIALSWVVSPILSATIIFAFWLIVALVVFLVGRSIAAKRRKVYDEQMNDERFNLVAASLVAAVPAILKNKKTLALAVPLIGLAALMFRNKDKDRKS</sequence>
<accession>A0A1R0FAZ1</accession>
<keyword evidence="1" id="KW-0472">Membrane</keyword>
<feature type="transmembrane region" description="Helical" evidence="1">
    <location>
        <begin position="59"/>
        <end position="80"/>
    </location>
</feature>